<gene>
    <name evidence="3" type="ORF">mPipKuh1_010441</name>
</gene>
<comment type="caution">
    <text evidence="3">The sequence shown here is derived from an EMBL/GenBank/DDBJ whole genome shotgun (WGS) entry which is preliminary data.</text>
</comment>
<keyword evidence="4" id="KW-1185">Reference proteome</keyword>
<dbReference type="PANTHER" id="PTHR10492">
    <property type="match status" value="1"/>
</dbReference>
<dbReference type="SUPFAM" id="SSF52540">
    <property type="entry name" value="P-loop containing nucleoside triphosphate hydrolases"/>
    <property type="match status" value="1"/>
</dbReference>
<accession>A0A7J7XUY4</accession>
<dbReference type="GO" id="GO:0006310">
    <property type="term" value="P:DNA recombination"/>
    <property type="evidence" value="ECO:0007669"/>
    <property type="project" value="UniProtKB-KW"/>
</dbReference>
<evidence type="ECO:0000256" key="1">
    <source>
        <dbReference type="RuleBase" id="RU363044"/>
    </source>
</evidence>
<dbReference type="Pfam" id="PF05970">
    <property type="entry name" value="PIF1"/>
    <property type="match status" value="1"/>
</dbReference>
<sequence length="177" mass="19472">MPSLNRSAAALLDVELCHEQNYNMGDLLSCVQSNIPKLTLEQKGIYDQVKQTVSSGVGEIVFLDEPRGTGKTFLIRLILAAIQSQNDIALALVLSRIAVTLLPGGRTHSTLKLPLNMQCIETPTCNISKASGKAKVLKKCKLIVWDECTMAHEKKRSRLLIDQSKIFVETSDPLGMH</sequence>
<name>A0A7J7XUY4_PIPKU</name>
<dbReference type="Gene3D" id="3.40.50.300">
    <property type="entry name" value="P-loop containing nucleotide triphosphate hydrolases"/>
    <property type="match status" value="1"/>
</dbReference>
<keyword evidence="1" id="KW-0347">Helicase</keyword>
<reference evidence="3 4" key="1">
    <citation type="journal article" date="2020" name="Nature">
        <title>Six reference-quality genomes reveal evolution of bat adaptations.</title>
        <authorList>
            <person name="Jebb D."/>
            <person name="Huang Z."/>
            <person name="Pippel M."/>
            <person name="Hughes G.M."/>
            <person name="Lavrichenko K."/>
            <person name="Devanna P."/>
            <person name="Winkler S."/>
            <person name="Jermiin L.S."/>
            <person name="Skirmuntt E.C."/>
            <person name="Katzourakis A."/>
            <person name="Burkitt-Gray L."/>
            <person name="Ray D.A."/>
            <person name="Sullivan K.A.M."/>
            <person name="Roscito J.G."/>
            <person name="Kirilenko B.M."/>
            <person name="Davalos L.M."/>
            <person name="Corthals A.P."/>
            <person name="Power M.L."/>
            <person name="Jones G."/>
            <person name="Ransome R.D."/>
            <person name="Dechmann D.K.N."/>
            <person name="Locatelli A.G."/>
            <person name="Puechmaille S.J."/>
            <person name="Fedrigo O."/>
            <person name="Jarvis E.D."/>
            <person name="Hiller M."/>
            <person name="Vernes S.C."/>
            <person name="Myers E.W."/>
            <person name="Teeling E.C."/>
        </authorList>
    </citation>
    <scope>NUCLEOTIDE SEQUENCE [LARGE SCALE GENOMIC DNA]</scope>
    <source>
        <strain evidence="3">MPipKuh1</strain>
        <tissue evidence="3">Flight muscle</tissue>
    </source>
</reference>
<protein>
    <recommendedName>
        <fullName evidence="1">ATP-dependent DNA helicase</fullName>
        <ecNumber evidence="1">5.6.2.3</ecNumber>
    </recommendedName>
</protein>
<keyword evidence="1" id="KW-0227">DNA damage</keyword>
<comment type="similarity">
    <text evidence="1">Belongs to the helicase family.</text>
</comment>
<dbReference type="GO" id="GO:0006281">
    <property type="term" value="P:DNA repair"/>
    <property type="evidence" value="ECO:0007669"/>
    <property type="project" value="UniProtKB-KW"/>
</dbReference>
<dbReference type="GO" id="GO:0005524">
    <property type="term" value="F:ATP binding"/>
    <property type="evidence" value="ECO:0007669"/>
    <property type="project" value="UniProtKB-KW"/>
</dbReference>
<dbReference type="EMBL" id="JACAGB010000007">
    <property type="protein sequence ID" value="KAF6353475.1"/>
    <property type="molecule type" value="Genomic_DNA"/>
</dbReference>
<keyword evidence="1" id="KW-0378">Hydrolase</keyword>
<keyword evidence="1" id="KW-0067">ATP-binding</keyword>
<dbReference type="GO" id="GO:0016787">
    <property type="term" value="F:hydrolase activity"/>
    <property type="evidence" value="ECO:0007669"/>
    <property type="project" value="UniProtKB-KW"/>
</dbReference>
<comment type="cofactor">
    <cofactor evidence="1">
        <name>Mg(2+)</name>
        <dbReference type="ChEBI" id="CHEBI:18420"/>
    </cofactor>
</comment>
<dbReference type="Proteomes" id="UP000558488">
    <property type="component" value="Unassembled WGS sequence"/>
</dbReference>
<dbReference type="GO" id="GO:0000723">
    <property type="term" value="P:telomere maintenance"/>
    <property type="evidence" value="ECO:0007669"/>
    <property type="project" value="InterPro"/>
</dbReference>
<organism evidence="3 4">
    <name type="scientific">Pipistrellus kuhlii</name>
    <name type="common">Kuhl's pipistrelle</name>
    <dbReference type="NCBI Taxonomy" id="59472"/>
    <lineage>
        <taxon>Eukaryota</taxon>
        <taxon>Metazoa</taxon>
        <taxon>Chordata</taxon>
        <taxon>Craniata</taxon>
        <taxon>Vertebrata</taxon>
        <taxon>Euteleostomi</taxon>
        <taxon>Mammalia</taxon>
        <taxon>Eutheria</taxon>
        <taxon>Laurasiatheria</taxon>
        <taxon>Chiroptera</taxon>
        <taxon>Yangochiroptera</taxon>
        <taxon>Vespertilionidae</taxon>
        <taxon>Pipistrellus</taxon>
    </lineage>
</organism>
<comment type="catalytic activity">
    <reaction evidence="1">
        <text>ATP + H2O = ADP + phosphate + H(+)</text>
        <dbReference type="Rhea" id="RHEA:13065"/>
        <dbReference type="ChEBI" id="CHEBI:15377"/>
        <dbReference type="ChEBI" id="CHEBI:15378"/>
        <dbReference type="ChEBI" id="CHEBI:30616"/>
        <dbReference type="ChEBI" id="CHEBI:43474"/>
        <dbReference type="ChEBI" id="CHEBI:456216"/>
        <dbReference type="EC" id="5.6.2.3"/>
    </reaction>
</comment>
<keyword evidence="1" id="KW-0234">DNA repair</keyword>
<dbReference type="PANTHER" id="PTHR10492:SF57">
    <property type="entry name" value="ATP-DEPENDENT DNA HELICASE"/>
    <property type="match status" value="1"/>
</dbReference>
<dbReference type="AlphaFoldDB" id="A0A7J7XUY4"/>
<proteinExistence type="inferred from homology"/>
<dbReference type="EC" id="5.6.2.3" evidence="1"/>
<evidence type="ECO:0000259" key="2">
    <source>
        <dbReference type="Pfam" id="PF05970"/>
    </source>
</evidence>
<dbReference type="InterPro" id="IPR027417">
    <property type="entry name" value="P-loop_NTPase"/>
</dbReference>
<keyword evidence="1" id="KW-0233">DNA recombination</keyword>
<evidence type="ECO:0000313" key="3">
    <source>
        <dbReference type="EMBL" id="KAF6353475.1"/>
    </source>
</evidence>
<dbReference type="GO" id="GO:0043139">
    <property type="term" value="F:5'-3' DNA helicase activity"/>
    <property type="evidence" value="ECO:0007669"/>
    <property type="project" value="UniProtKB-EC"/>
</dbReference>
<dbReference type="InterPro" id="IPR010285">
    <property type="entry name" value="DNA_helicase_pif1-like_DEAD"/>
</dbReference>
<evidence type="ECO:0000313" key="4">
    <source>
        <dbReference type="Proteomes" id="UP000558488"/>
    </source>
</evidence>
<keyword evidence="1" id="KW-0547">Nucleotide-binding</keyword>
<feature type="domain" description="DNA helicase Pif1-like DEAD-box helicase" evidence="2">
    <location>
        <begin position="37"/>
        <end position="154"/>
    </location>
</feature>